<dbReference type="InterPro" id="IPR025983">
    <property type="entry name" value="Cys_rich_CPCC"/>
</dbReference>
<gene>
    <name evidence="3" type="ORF">PU648_18060</name>
</gene>
<feature type="compositionally biased region" description="Basic residues" evidence="1">
    <location>
        <begin position="84"/>
        <end position="94"/>
    </location>
</feature>
<feature type="region of interest" description="Disordered" evidence="1">
    <location>
        <begin position="67"/>
        <end position="94"/>
    </location>
</feature>
<keyword evidence="4" id="KW-1185">Reference proteome</keyword>
<evidence type="ECO:0000259" key="2">
    <source>
        <dbReference type="Pfam" id="PF14206"/>
    </source>
</evidence>
<proteinExistence type="predicted"/>
<reference evidence="3 4" key="1">
    <citation type="submission" date="2023-02" db="EMBL/GenBank/DDBJ databases">
        <authorList>
            <person name="Maleckis M."/>
        </authorList>
    </citation>
    <scope>NUCLEOTIDE SEQUENCE [LARGE SCALE GENOMIC DNA]</scope>
    <source>
        <strain evidence="3 4">P8-A2</strain>
    </source>
</reference>
<feature type="domain" description="Cysteine-rich CPCC" evidence="2">
    <location>
        <begin position="7"/>
        <end position="65"/>
    </location>
</feature>
<sequence length="94" mass="10215">MDGGPHECPCCRLMTLETSASFEICPECGWEDDGQDDFDADKVLGGPNGAESLTETRERYAAYIAESAGPDSVTRGGEGSWRSAAKRKRPRQTE</sequence>
<dbReference type="RefSeq" id="WP_316737579.1">
    <property type="nucleotide sequence ID" value="NZ_JARAKF010000001.1"/>
</dbReference>
<protein>
    <submittedName>
        <fullName evidence="3">CPCC family cysteine-rich protein</fullName>
    </submittedName>
</protein>
<dbReference type="Proteomes" id="UP001257627">
    <property type="component" value="Unassembled WGS sequence"/>
</dbReference>
<comment type="caution">
    <text evidence="3">The sequence shown here is derived from an EMBL/GenBank/DDBJ whole genome shotgun (WGS) entry which is preliminary data.</text>
</comment>
<dbReference type="Pfam" id="PF14206">
    <property type="entry name" value="Cys_rich_CPCC"/>
    <property type="match status" value="1"/>
</dbReference>
<accession>A0ABU3UJX8</accession>
<evidence type="ECO:0000313" key="3">
    <source>
        <dbReference type="EMBL" id="MDU8994202.1"/>
    </source>
</evidence>
<name>A0ABU3UJX8_9ACTN</name>
<evidence type="ECO:0000256" key="1">
    <source>
        <dbReference type="SAM" id="MobiDB-lite"/>
    </source>
</evidence>
<dbReference type="EMBL" id="JARAKF010000001">
    <property type="protein sequence ID" value="MDU8994202.1"/>
    <property type="molecule type" value="Genomic_DNA"/>
</dbReference>
<evidence type="ECO:0000313" key="4">
    <source>
        <dbReference type="Proteomes" id="UP001257627"/>
    </source>
</evidence>
<organism evidence="3 4">
    <name type="scientific">Streptomyces mirabilis</name>
    <dbReference type="NCBI Taxonomy" id="68239"/>
    <lineage>
        <taxon>Bacteria</taxon>
        <taxon>Bacillati</taxon>
        <taxon>Actinomycetota</taxon>
        <taxon>Actinomycetes</taxon>
        <taxon>Kitasatosporales</taxon>
        <taxon>Streptomycetaceae</taxon>
        <taxon>Streptomyces</taxon>
    </lineage>
</organism>